<keyword evidence="10" id="KW-1185">Reference proteome</keyword>
<keyword evidence="6" id="KW-0067">ATP-binding</keyword>
<evidence type="ECO:0000313" key="10">
    <source>
        <dbReference type="Proteomes" id="UP000019260"/>
    </source>
</evidence>
<dbReference type="SMART" id="SM00904">
    <property type="entry name" value="Flavokinase"/>
    <property type="match status" value="1"/>
</dbReference>
<dbReference type="GO" id="GO:0009231">
    <property type="term" value="P:riboflavin biosynthetic process"/>
    <property type="evidence" value="ECO:0007669"/>
    <property type="project" value="InterPro"/>
</dbReference>
<evidence type="ECO:0000256" key="6">
    <source>
        <dbReference type="ARBA" id="ARBA00022840"/>
    </source>
</evidence>
<dbReference type="GO" id="GO:0009398">
    <property type="term" value="P:FMN biosynthetic process"/>
    <property type="evidence" value="ECO:0007669"/>
    <property type="project" value="TreeGrafter"/>
</dbReference>
<dbReference type="AlphaFoldDB" id="W6AMK6"/>
<dbReference type="RefSeq" id="WP_248679125.1">
    <property type="nucleotide sequence ID" value="NZ_CP006720.1"/>
</dbReference>
<dbReference type="Proteomes" id="UP000019260">
    <property type="component" value="Chromosome"/>
</dbReference>
<dbReference type="GO" id="GO:0005524">
    <property type="term" value="F:ATP binding"/>
    <property type="evidence" value="ECO:0007669"/>
    <property type="project" value="UniProtKB-KW"/>
</dbReference>
<protein>
    <recommendedName>
        <fullName evidence="1">riboflavin kinase</fullName>
        <ecNumber evidence="1">2.7.1.26</ecNumber>
    </recommendedName>
</protein>
<keyword evidence="5" id="KW-0547">Nucleotide-binding</keyword>
<dbReference type="InterPro" id="IPR023465">
    <property type="entry name" value="Riboflavin_kinase_dom_sf"/>
</dbReference>
<gene>
    <name evidence="9" type="ORF">P344_04470</name>
</gene>
<reference evidence="9 10" key="1">
    <citation type="submission" date="2013-09" db="EMBL/GenBank/DDBJ databases">
        <title>Complete genome sequence of Spiroplasma mirum suckling mouse cataract agent.</title>
        <authorList>
            <person name="Landry C.A."/>
            <person name="Bastian F.O."/>
            <person name="Thune R.L."/>
        </authorList>
    </citation>
    <scope>NUCLEOTIDE SEQUENCE [LARGE SCALE GENOMIC DNA]</scope>
    <source>
        <strain evidence="9 10">SMCA</strain>
    </source>
</reference>
<dbReference type="EC" id="2.7.1.26" evidence="1"/>
<dbReference type="PANTHER" id="PTHR22749">
    <property type="entry name" value="RIBOFLAVIN KINASE/FMN ADENYLYLTRANSFERASE"/>
    <property type="match status" value="1"/>
</dbReference>
<name>W6AMK6_9MOLU</name>
<dbReference type="PANTHER" id="PTHR22749:SF6">
    <property type="entry name" value="RIBOFLAVIN KINASE"/>
    <property type="match status" value="1"/>
</dbReference>
<evidence type="ECO:0000256" key="7">
    <source>
        <dbReference type="ARBA" id="ARBA00047880"/>
    </source>
</evidence>
<feature type="domain" description="Riboflavin kinase" evidence="8">
    <location>
        <begin position="45"/>
        <end position="165"/>
    </location>
</feature>
<sequence>MLKLYKIFFGKDNVTIIRRDPISHASSYIRNLITNNHDLISANKLLAFPYSVTGIVDHGKKLGRTINFPTANIYLPRKCLLPYGVYVTETLINNRSYPSLTSYMVNSKNQEAVETYLIDQNMDLYGQEIRVLFLEYIRPNIKISSIAELSELINSDLNYWKQHYSIHSN</sequence>
<dbReference type="EMBL" id="CP006720">
    <property type="protein sequence ID" value="AHI58216.1"/>
    <property type="molecule type" value="Genomic_DNA"/>
</dbReference>
<dbReference type="Gene3D" id="2.40.30.30">
    <property type="entry name" value="Riboflavin kinase-like"/>
    <property type="match status" value="1"/>
</dbReference>
<dbReference type="STRING" id="838561.P344_04470"/>
<evidence type="ECO:0000256" key="1">
    <source>
        <dbReference type="ARBA" id="ARBA00012105"/>
    </source>
</evidence>
<dbReference type="HOGENOM" id="CLU_1577542_0_0_14"/>
<evidence type="ECO:0000259" key="8">
    <source>
        <dbReference type="SMART" id="SM00904"/>
    </source>
</evidence>
<evidence type="ECO:0000256" key="5">
    <source>
        <dbReference type="ARBA" id="ARBA00022741"/>
    </source>
</evidence>
<dbReference type="InterPro" id="IPR023468">
    <property type="entry name" value="Riboflavin_kinase"/>
</dbReference>
<comment type="catalytic activity">
    <reaction evidence="7">
        <text>riboflavin + ATP = FMN + ADP + H(+)</text>
        <dbReference type="Rhea" id="RHEA:14357"/>
        <dbReference type="ChEBI" id="CHEBI:15378"/>
        <dbReference type="ChEBI" id="CHEBI:30616"/>
        <dbReference type="ChEBI" id="CHEBI:57986"/>
        <dbReference type="ChEBI" id="CHEBI:58210"/>
        <dbReference type="ChEBI" id="CHEBI:456216"/>
        <dbReference type="EC" id="2.7.1.26"/>
    </reaction>
</comment>
<organism evidence="9 10">
    <name type="scientific">Spiroplasma mirum ATCC 29335</name>
    <dbReference type="NCBI Taxonomy" id="838561"/>
    <lineage>
        <taxon>Bacteria</taxon>
        <taxon>Bacillati</taxon>
        <taxon>Mycoplasmatota</taxon>
        <taxon>Mollicutes</taxon>
        <taxon>Entomoplasmatales</taxon>
        <taxon>Spiroplasmataceae</taxon>
        <taxon>Spiroplasma</taxon>
    </lineage>
</organism>
<dbReference type="KEGG" id="smia:P344_04470"/>
<dbReference type="eggNOG" id="COG0196">
    <property type="taxonomic scope" value="Bacteria"/>
</dbReference>
<dbReference type="InterPro" id="IPR015865">
    <property type="entry name" value="Riboflavin_kinase_bac/euk"/>
</dbReference>
<dbReference type="SUPFAM" id="SSF82114">
    <property type="entry name" value="Riboflavin kinase-like"/>
    <property type="match status" value="1"/>
</dbReference>
<evidence type="ECO:0000313" key="9">
    <source>
        <dbReference type="EMBL" id="AHI58216.1"/>
    </source>
</evidence>
<accession>W6AMK6</accession>
<evidence type="ECO:0000256" key="4">
    <source>
        <dbReference type="ARBA" id="ARBA00022679"/>
    </source>
</evidence>
<proteinExistence type="predicted"/>
<dbReference type="PATRIC" id="fig|838561.3.peg.852"/>
<keyword evidence="2" id="KW-0285">Flavoprotein</keyword>
<keyword evidence="4" id="KW-0808">Transferase</keyword>
<dbReference type="GO" id="GO:0008531">
    <property type="term" value="F:riboflavin kinase activity"/>
    <property type="evidence" value="ECO:0007669"/>
    <property type="project" value="UniProtKB-EC"/>
</dbReference>
<evidence type="ECO:0000256" key="2">
    <source>
        <dbReference type="ARBA" id="ARBA00022630"/>
    </source>
</evidence>
<dbReference type="Pfam" id="PF01687">
    <property type="entry name" value="Flavokinase"/>
    <property type="match status" value="1"/>
</dbReference>
<keyword evidence="3" id="KW-0288">FMN</keyword>
<evidence type="ECO:0000256" key="3">
    <source>
        <dbReference type="ARBA" id="ARBA00022643"/>
    </source>
</evidence>